<organism evidence="2 3">
    <name type="scientific">Rhodanobacter thiooxydans</name>
    <dbReference type="NCBI Taxonomy" id="416169"/>
    <lineage>
        <taxon>Bacteria</taxon>
        <taxon>Pseudomonadati</taxon>
        <taxon>Pseudomonadota</taxon>
        <taxon>Gammaproteobacteria</taxon>
        <taxon>Lysobacterales</taxon>
        <taxon>Rhodanobacteraceae</taxon>
        <taxon>Rhodanobacter</taxon>
    </lineage>
</organism>
<sequence>MHDILGDAIRYWEVRRIAYNMALVLVAAGWVVMGWPAVLAGLRFQSVLALFVLAVLANVCYCAAYLVDIPAQYSPFHAAWRHGRGALWLVGTLFAMTLAYYWLADEIAPAIGAVP</sequence>
<dbReference type="eggNOG" id="ENOG5033DKZ">
    <property type="taxonomic scope" value="Bacteria"/>
</dbReference>
<protein>
    <submittedName>
        <fullName evidence="2">Uncharacterized protein</fullName>
    </submittedName>
</protein>
<evidence type="ECO:0000313" key="2">
    <source>
        <dbReference type="EMBL" id="KZC23200.1"/>
    </source>
</evidence>
<dbReference type="AlphaFoldDB" id="A0A154QG13"/>
<comment type="caution">
    <text evidence="2">The sequence shown here is derived from an EMBL/GenBank/DDBJ whole genome shotgun (WGS) entry which is preliminary data.</text>
</comment>
<keyword evidence="1" id="KW-0472">Membrane</keyword>
<evidence type="ECO:0000313" key="3">
    <source>
        <dbReference type="Proteomes" id="UP000076131"/>
    </source>
</evidence>
<feature type="transmembrane region" description="Helical" evidence="1">
    <location>
        <begin position="86"/>
        <end position="103"/>
    </location>
</feature>
<gene>
    <name evidence="2" type="ORF">RHOFW104T7_15120</name>
</gene>
<keyword evidence="1" id="KW-1133">Transmembrane helix</keyword>
<keyword evidence="3" id="KW-1185">Reference proteome</keyword>
<dbReference type="EMBL" id="LVJS01000049">
    <property type="protein sequence ID" value="KZC23200.1"/>
    <property type="molecule type" value="Genomic_DNA"/>
</dbReference>
<keyword evidence="1" id="KW-0812">Transmembrane</keyword>
<evidence type="ECO:0000256" key="1">
    <source>
        <dbReference type="SAM" id="Phobius"/>
    </source>
</evidence>
<proteinExistence type="predicted"/>
<name>A0A154QG13_9GAMM</name>
<dbReference type="STRING" id="416169.RHOFW104T7_15120"/>
<dbReference type="Proteomes" id="UP000076131">
    <property type="component" value="Unassembled WGS sequence"/>
</dbReference>
<accession>A0A154QG13</accession>
<feature type="transmembrane region" description="Helical" evidence="1">
    <location>
        <begin position="44"/>
        <end position="66"/>
    </location>
</feature>
<feature type="transmembrane region" description="Helical" evidence="1">
    <location>
        <begin position="17"/>
        <end position="38"/>
    </location>
</feature>
<reference evidence="2 3" key="1">
    <citation type="journal article" date="2016" name="MBio">
        <title>Lateral Gene Transfer in a Heavy Metal-Contaminated-Groundwater Microbial Community.</title>
        <authorList>
            <person name="Hemme C.L."/>
            <person name="Green S.J."/>
            <person name="Rishishwar L."/>
            <person name="Prakash O."/>
            <person name="Pettenato A."/>
            <person name="Chakraborty R."/>
            <person name="Deutschbauer A.M."/>
            <person name="Van Nostrand J.D."/>
            <person name="Wu L."/>
            <person name="He Z."/>
            <person name="Jordan I.K."/>
            <person name="Hazen T.C."/>
            <person name="Arkin A.P."/>
            <person name="Kostka J.E."/>
            <person name="Zhou J."/>
        </authorList>
    </citation>
    <scope>NUCLEOTIDE SEQUENCE [LARGE SCALE GENOMIC DNA]</scope>
    <source>
        <strain evidence="2 3">FW104-T7</strain>
    </source>
</reference>